<accession>A0ABU9DFT0</accession>
<proteinExistence type="predicted"/>
<gene>
    <name evidence="2" type="ORF">WMW72_07140</name>
</gene>
<dbReference type="Proteomes" id="UP001469365">
    <property type="component" value="Unassembled WGS sequence"/>
</dbReference>
<organism evidence="2 3">
    <name type="scientific">Paenibacillus filicis</name>
    <dbReference type="NCBI Taxonomy" id="669464"/>
    <lineage>
        <taxon>Bacteria</taxon>
        <taxon>Bacillati</taxon>
        <taxon>Bacillota</taxon>
        <taxon>Bacilli</taxon>
        <taxon>Bacillales</taxon>
        <taxon>Paenibacillaceae</taxon>
        <taxon>Paenibacillus</taxon>
    </lineage>
</organism>
<feature type="compositionally biased region" description="Basic residues" evidence="1">
    <location>
        <begin position="125"/>
        <end position="134"/>
    </location>
</feature>
<protein>
    <submittedName>
        <fullName evidence="2">Uncharacterized protein</fullName>
    </submittedName>
</protein>
<evidence type="ECO:0000256" key="1">
    <source>
        <dbReference type="SAM" id="MobiDB-lite"/>
    </source>
</evidence>
<reference evidence="2 3" key="1">
    <citation type="submission" date="2024-04" db="EMBL/GenBank/DDBJ databases">
        <title>draft genome sequnece of Paenibacillus filicis.</title>
        <authorList>
            <person name="Kim D.-U."/>
        </authorList>
    </citation>
    <scope>NUCLEOTIDE SEQUENCE [LARGE SCALE GENOMIC DNA]</scope>
    <source>
        <strain evidence="2 3">KACC14197</strain>
    </source>
</reference>
<dbReference type="EMBL" id="JBBPCC010000003">
    <property type="protein sequence ID" value="MEK8127691.1"/>
    <property type="molecule type" value="Genomic_DNA"/>
</dbReference>
<evidence type="ECO:0000313" key="2">
    <source>
        <dbReference type="EMBL" id="MEK8127691.1"/>
    </source>
</evidence>
<keyword evidence="3" id="KW-1185">Reference proteome</keyword>
<sequence>MNGRSVESNPTGYVDFEWFLPTERKKEFVITVTSANSFSVNQTLREQLWKRITIGVGPGGRELCFKEQPEGFFVPKNGNIKAHFVSNEIKRRGINLPARYIAEREGDCWIAIIEPIAESPAQNKKTPKKPRKNGLKSLLLEEENR</sequence>
<dbReference type="RefSeq" id="WP_341414744.1">
    <property type="nucleotide sequence ID" value="NZ_JBBPCC010000003.1"/>
</dbReference>
<feature type="region of interest" description="Disordered" evidence="1">
    <location>
        <begin position="120"/>
        <end position="145"/>
    </location>
</feature>
<name>A0ABU9DFT0_9BACL</name>
<evidence type="ECO:0000313" key="3">
    <source>
        <dbReference type="Proteomes" id="UP001469365"/>
    </source>
</evidence>
<comment type="caution">
    <text evidence="2">The sequence shown here is derived from an EMBL/GenBank/DDBJ whole genome shotgun (WGS) entry which is preliminary data.</text>
</comment>